<dbReference type="InterPro" id="IPR002347">
    <property type="entry name" value="SDR_fam"/>
</dbReference>
<sequence>MDLIVEYLNFLRDNYPLEKYFIGAGVAALSVYLYRRHIEGGQFRKNHVKMDGKVVIITGANTGIGKETAIDLARRNAKIYLACRDYNRCEAARMEIIEKTGNTKIYNRHLDLGTLNSVREFVEEFSKEEQRLDVLINNAGVLYLPHSMSVDGCETHMQVNHMSHFLLTHLLLDHLKKAPQGRIVNVSSLGYKSAKIDKDDFHLQKPNSFGFFRSYCNTKLAQILTTQRLAKELEGTNVTVNSLHPGMIQTEIGRNAKIPKIIQWLLVPIFYIFFSKSLKSGAQTTVCCAVDPDLATVSGQYFSDCEVVQFKKLKGQAKDQDINDFVWEESLRLAKIPKNFQYK</sequence>
<dbReference type="PANTHER" id="PTHR43157:SF31">
    <property type="entry name" value="PHOSPHATIDYLINOSITOL-GLYCAN BIOSYNTHESIS CLASS F PROTEIN"/>
    <property type="match status" value="1"/>
</dbReference>
<comment type="similarity">
    <text evidence="2">Belongs to the short-chain dehydrogenases/reductases (SDR) family.</text>
</comment>
<accession>A0A1L8E4R9</accession>
<organism evidence="3">
    <name type="scientific">Nyssomyia neivai</name>
    <dbReference type="NCBI Taxonomy" id="330878"/>
    <lineage>
        <taxon>Eukaryota</taxon>
        <taxon>Metazoa</taxon>
        <taxon>Ecdysozoa</taxon>
        <taxon>Arthropoda</taxon>
        <taxon>Hexapoda</taxon>
        <taxon>Insecta</taxon>
        <taxon>Pterygota</taxon>
        <taxon>Neoptera</taxon>
        <taxon>Endopterygota</taxon>
        <taxon>Diptera</taxon>
        <taxon>Nematocera</taxon>
        <taxon>Psychodoidea</taxon>
        <taxon>Psychodidae</taxon>
        <taxon>Nyssomyia</taxon>
    </lineage>
</organism>
<evidence type="ECO:0000256" key="1">
    <source>
        <dbReference type="ARBA" id="ARBA00023002"/>
    </source>
</evidence>
<reference evidence="3" key="1">
    <citation type="submission" date="2016-12" db="EMBL/GenBank/DDBJ databases">
        <title>An insight into the sialome and mialome of the sand fly, Nyssomyia neivai.</title>
        <authorList>
            <person name="Sebastian V."/>
            <person name="Goulart T.M."/>
            <person name="Oliveira W."/>
            <person name="Calvo E."/>
            <person name="Oliveira L.F."/>
            <person name="Pinto M.C."/>
            <person name="Rosselino A.M."/>
            <person name="Ribeiro J.M."/>
        </authorList>
    </citation>
    <scope>NUCLEOTIDE SEQUENCE</scope>
</reference>
<dbReference type="PANTHER" id="PTHR43157">
    <property type="entry name" value="PHOSPHATIDYLINOSITOL-GLYCAN BIOSYNTHESIS CLASS F PROTEIN-RELATED"/>
    <property type="match status" value="1"/>
</dbReference>
<dbReference type="SUPFAM" id="SSF51735">
    <property type="entry name" value="NAD(P)-binding Rossmann-fold domains"/>
    <property type="match status" value="1"/>
</dbReference>
<evidence type="ECO:0000256" key="2">
    <source>
        <dbReference type="RuleBase" id="RU000363"/>
    </source>
</evidence>
<dbReference type="AlphaFoldDB" id="A0A1L8E4R9"/>
<dbReference type="PRINTS" id="PR00081">
    <property type="entry name" value="GDHRDH"/>
</dbReference>
<name>A0A1L8E4R9_9DIPT</name>
<dbReference type="PRINTS" id="PR00080">
    <property type="entry name" value="SDRFAMILY"/>
</dbReference>
<evidence type="ECO:0000313" key="3">
    <source>
        <dbReference type="EMBL" id="JAV13656.1"/>
    </source>
</evidence>
<dbReference type="InterPro" id="IPR036291">
    <property type="entry name" value="NAD(P)-bd_dom_sf"/>
</dbReference>
<dbReference type="Gene3D" id="3.40.50.720">
    <property type="entry name" value="NAD(P)-binding Rossmann-like Domain"/>
    <property type="match status" value="1"/>
</dbReference>
<protein>
    <submittedName>
        <fullName evidence="3">Putative dehydrogenase</fullName>
    </submittedName>
</protein>
<dbReference type="GO" id="GO:0016491">
    <property type="term" value="F:oxidoreductase activity"/>
    <property type="evidence" value="ECO:0007669"/>
    <property type="project" value="UniProtKB-KW"/>
</dbReference>
<keyword evidence="1" id="KW-0560">Oxidoreductase</keyword>
<proteinExistence type="inferred from homology"/>
<dbReference type="EMBL" id="GFDF01000428">
    <property type="protein sequence ID" value="JAV13656.1"/>
    <property type="molecule type" value="Transcribed_RNA"/>
</dbReference>
<dbReference type="Pfam" id="PF00106">
    <property type="entry name" value="adh_short"/>
    <property type="match status" value="2"/>
</dbReference>